<evidence type="ECO:0000256" key="2">
    <source>
        <dbReference type="ARBA" id="ARBA00022490"/>
    </source>
</evidence>
<keyword evidence="3 15" id="KW-0808">Transferase</keyword>
<evidence type="ECO:0000256" key="12">
    <source>
        <dbReference type="ARBA" id="ARBA00077136"/>
    </source>
</evidence>
<dbReference type="HAMAP" id="MF_00688">
    <property type="entry name" value="Leu_Phe_trans"/>
    <property type="match status" value="1"/>
</dbReference>
<dbReference type="Pfam" id="PF03588">
    <property type="entry name" value="Leu_Phe_trans"/>
    <property type="match status" value="1"/>
</dbReference>
<comment type="caution">
    <text evidence="16">The sequence shown here is derived from an EMBL/GenBank/DDBJ whole genome shotgun (WGS) entry which is preliminary data.</text>
</comment>
<sequence length="245" mass="27256">MIPWLPAGGPFPAVEEALEEPNGLLAAGGDLSPSTLLCAYRQGIFPWYDDSQPILWWSPAPRCVFRPGDLHLSRRTRRTLRGWNPQIRLDQNFAGVIDACAAPRAGQDGTWITRDMRDAYLRLHHLGHAHCVTVHDDQGLAGGIYGIQLGGVFFGESMFSRRDNGSKCALAALWALAPELGIQLLDAQVENPHLMRLGAVLMPRQEFQTALRTLITDTEPRKWPPVPMTWNGLTDRDRAAISFKL</sequence>
<dbReference type="GeneID" id="94686660"/>
<evidence type="ECO:0000256" key="8">
    <source>
        <dbReference type="ARBA" id="ARBA00054043"/>
    </source>
</evidence>
<dbReference type="GO" id="GO:0005737">
    <property type="term" value="C:cytoplasm"/>
    <property type="evidence" value="ECO:0007669"/>
    <property type="project" value="UniProtKB-SubCell"/>
</dbReference>
<evidence type="ECO:0000256" key="5">
    <source>
        <dbReference type="ARBA" id="ARBA00050607"/>
    </source>
</evidence>
<dbReference type="KEGG" id="axe:P40_09465"/>
<dbReference type="GO" id="GO:0008914">
    <property type="term" value="F:leucyl-tRNA--protein transferase activity"/>
    <property type="evidence" value="ECO:0007669"/>
    <property type="project" value="UniProtKB-UniRule"/>
</dbReference>
<evidence type="ECO:0000256" key="9">
    <source>
        <dbReference type="ARBA" id="ARBA00061535"/>
    </source>
</evidence>
<evidence type="ECO:0000313" key="16">
    <source>
        <dbReference type="EMBL" id="MCE7511248.1"/>
    </source>
</evidence>
<dbReference type="FunFam" id="3.30.70.3550:FF:000001">
    <property type="entry name" value="Leucyl/phenylalanyl-tRNA--protein transferase"/>
    <property type="match status" value="1"/>
</dbReference>
<reference evidence="16" key="1">
    <citation type="submission" date="2022-01" db="EMBL/GenBank/DDBJ databases">
        <authorList>
            <person name="Karlyshev A.V."/>
            <person name="Jaspars M."/>
        </authorList>
    </citation>
    <scope>NUCLEOTIDE SEQUENCE</scope>
    <source>
        <strain evidence="16">AGSA3-2</strain>
    </source>
</reference>
<comment type="catalytic activity">
    <reaction evidence="6 15">
        <text>N-terminal L-arginyl-[protein] + L-leucyl-tRNA(Leu) = N-terminal L-leucyl-L-arginyl-[protein] + tRNA(Leu) + H(+)</text>
        <dbReference type="Rhea" id="RHEA:50416"/>
        <dbReference type="Rhea" id="RHEA-COMP:9613"/>
        <dbReference type="Rhea" id="RHEA-COMP:9622"/>
        <dbReference type="Rhea" id="RHEA-COMP:12672"/>
        <dbReference type="Rhea" id="RHEA-COMP:12673"/>
        <dbReference type="ChEBI" id="CHEBI:15378"/>
        <dbReference type="ChEBI" id="CHEBI:64719"/>
        <dbReference type="ChEBI" id="CHEBI:78442"/>
        <dbReference type="ChEBI" id="CHEBI:78494"/>
        <dbReference type="ChEBI" id="CHEBI:133044"/>
        <dbReference type="EC" id="2.3.2.6"/>
    </reaction>
</comment>
<evidence type="ECO:0000313" key="17">
    <source>
        <dbReference type="Proteomes" id="UP001107961"/>
    </source>
</evidence>
<evidence type="ECO:0000256" key="14">
    <source>
        <dbReference type="ARBA" id="ARBA00083640"/>
    </source>
</evidence>
<evidence type="ECO:0000256" key="4">
    <source>
        <dbReference type="ARBA" id="ARBA00023315"/>
    </source>
</evidence>
<dbReference type="Proteomes" id="UP001107961">
    <property type="component" value="Unassembled WGS sequence"/>
</dbReference>
<dbReference type="Gene3D" id="3.30.70.3550">
    <property type="entry name" value="Leucyl/phenylalanyl-tRNA-protein transferase, N-terminal domain"/>
    <property type="match status" value="1"/>
</dbReference>
<dbReference type="InterPro" id="IPR042203">
    <property type="entry name" value="Leu/Phe-tRNA_Trfase_C"/>
</dbReference>
<evidence type="ECO:0000256" key="3">
    <source>
        <dbReference type="ARBA" id="ARBA00022679"/>
    </source>
</evidence>
<dbReference type="GO" id="GO:0030163">
    <property type="term" value="P:protein catabolic process"/>
    <property type="evidence" value="ECO:0007669"/>
    <property type="project" value="UniProtKB-UniRule"/>
</dbReference>
<dbReference type="InterPro" id="IPR016181">
    <property type="entry name" value="Acyl_CoA_acyltransferase"/>
</dbReference>
<dbReference type="SUPFAM" id="SSF55729">
    <property type="entry name" value="Acyl-CoA N-acyltransferases (Nat)"/>
    <property type="match status" value="1"/>
</dbReference>
<evidence type="ECO:0000256" key="11">
    <source>
        <dbReference type="ARBA" id="ARBA00074372"/>
    </source>
</evidence>
<dbReference type="InterPro" id="IPR004616">
    <property type="entry name" value="Leu/Phe-tRNA_Trfase"/>
</dbReference>
<evidence type="ECO:0000256" key="15">
    <source>
        <dbReference type="HAMAP-Rule" id="MF_00688"/>
    </source>
</evidence>
<comment type="catalytic activity">
    <reaction evidence="5 15">
        <text>L-phenylalanyl-tRNA(Phe) + an N-terminal L-alpha-aminoacyl-[protein] = an N-terminal L-phenylalanyl-L-alpha-aminoacyl-[protein] + tRNA(Phe)</text>
        <dbReference type="Rhea" id="RHEA:43632"/>
        <dbReference type="Rhea" id="RHEA-COMP:9668"/>
        <dbReference type="Rhea" id="RHEA-COMP:9699"/>
        <dbReference type="Rhea" id="RHEA-COMP:10636"/>
        <dbReference type="Rhea" id="RHEA-COMP:10637"/>
        <dbReference type="ChEBI" id="CHEBI:78442"/>
        <dbReference type="ChEBI" id="CHEBI:78531"/>
        <dbReference type="ChEBI" id="CHEBI:78597"/>
        <dbReference type="ChEBI" id="CHEBI:83561"/>
        <dbReference type="EC" id="2.3.2.6"/>
    </reaction>
</comment>
<dbReference type="PANTHER" id="PTHR30098:SF2">
    <property type="entry name" value="LEUCYL_PHENYLALANYL-TRNA--PROTEIN TRANSFERASE"/>
    <property type="match status" value="1"/>
</dbReference>
<gene>
    <name evidence="15 16" type="primary">aat</name>
    <name evidence="16" type="ORF">LZG35_21650</name>
</gene>
<evidence type="ECO:0000256" key="1">
    <source>
        <dbReference type="ARBA" id="ARBA00004496"/>
    </source>
</evidence>
<evidence type="ECO:0000256" key="6">
    <source>
        <dbReference type="ARBA" id="ARBA00050652"/>
    </source>
</evidence>
<protein>
    <recommendedName>
        <fullName evidence="11 15">Leucyl/phenylalanyl-tRNA--protein transferase</fullName>
        <ecNumber evidence="10 15">2.3.2.6</ecNumber>
    </recommendedName>
    <alternativeName>
        <fullName evidence="12 15">L/F-transferase</fullName>
    </alternativeName>
    <alternativeName>
        <fullName evidence="13 15">Leucyltransferase</fullName>
    </alternativeName>
    <alternativeName>
        <fullName evidence="14 15">Phenyalanyltransferase</fullName>
    </alternativeName>
</protein>
<dbReference type="EMBL" id="JAJVKT010000047">
    <property type="protein sequence ID" value="MCE7511248.1"/>
    <property type="molecule type" value="Genomic_DNA"/>
</dbReference>
<keyword evidence="2 15" id="KW-0963">Cytoplasm</keyword>
<dbReference type="AlphaFoldDB" id="A0A9Q3W8T6"/>
<comment type="catalytic activity">
    <reaction evidence="7 15">
        <text>N-terminal L-lysyl-[protein] + L-leucyl-tRNA(Leu) = N-terminal L-leucyl-L-lysyl-[protein] + tRNA(Leu) + H(+)</text>
        <dbReference type="Rhea" id="RHEA:12340"/>
        <dbReference type="Rhea" id="RHEA-COMP:9613"/>
        <dbReference type="Rhea" id="RHEA-COMP:9622"/>
        <dbReference type="Rhea" id="RHEA-COMP:12670"/>
        <dbReference type="Rhea" id="RHEA-COMP:12671"/>
        <dbReference type="ChEBI" id="CHEBI:15378"/>
        <dbReference type="ChEBI" id="CHEBI:65249"/>
        <dbReference type="ChEBI" id="CHEBI:78442"/>
        <dbReference type="ChEBI" id="CHEBI:78494"/>
        <dbReference type="ChEBI" id="CHEBI:133043"/>
        <dbReference type="EC" id="2.3.2.6"/>
    </reaction>
</comment>
<dbReference type="RefSeq" id="WP_080530880.1">
    <property type="nucleotide sequence ID" value="NZ_CBDDTQ010000005.1"/>
</dbReference>
<proteinExistence type="inferred from homology"/>
<accession>A0A9Q3W8T6</accession>
<comment type="similarity">
    <text evidence="9 15">Belongs to the L/F-transferase family.</text>
</comment>
<dbReference type="NCBIfam" id="TIGR00667">
    <property type="entry name" value="aat"/>
    <property type="match status" value="1"/>
</dbReference>
<dbReference type="PANTHER" id="PTHR30098">
    <property type="entry name" value="LEUCYL/PHENYLALANYL-TRNA--PROTEIN TRANSFERASE"/>
    <property type="match status" value="1"/>
</dbReference>
<keyword evidence="17" id="KW-1185">Reference proteome</keyword>
<organism evidence="16 17">
    <name type="scientific">Alloalcanivorax xenomutans</name>
    <dbReference type="NCBI Taxonomy" id="1094342"/>
    <lineage>
        <taxon>Bacteria</taxon>
        <taxon>Pseudomonadati</taxon>
        <taxon>Pseudomonadota</taxon>
        <taxon>Gammaproteobacteria</taxon>
        <taxon>Oceanospirillales</taxon>
        <taxon>Alcanivoracaceae</taxon>
        <taxon>Alloalcanivorax</taxon>
    </lineage>
</organism>
<dbReference type="Gene3D" id="3.40.630.70">
    <property type="entry name" value="Leucyl/phenylalanyl-tRNA-protein transferase, C-terminal domain"/>
    <property type="match status" value="1"/>
</dbReference>
<evidence type="ECO:0000256" key="10">
    <source>
        <dbReference type="ARBA" id="ARBA00066767"/>
    </source>
</evidence>
<comment type="subcellular location">
    <subcellularLocation>
        <location evidence="1 15">Cytoplasm</location>
    </subcellularLocation>
</comment>
<name>A0A9Q3W8T6_9GAMM</name>
<dbReference type="EC" id="2.3.2.6" evidence="10 15"/>
<dbReference type="InterPro" id="IPR042221">
    <property type="entry name" value="Leu/Phe-tRNA_Trfase_N"/>
</dbReference>
<comment type="function">
    <text evidence="8 15">Functions in the N-end rule pathway of protein degradation where it conjugates Leu, Phe and, less efficiently, Met from aminoacyl-tRNAs to the N-termini of proteins containing an N-terminal arginine or lysine.</text>
</comment>
<evidence type="ECO:0000256" key="13">
    <source>
        <dbReference type="ARBA" id="ARBA00077165"/>
    </source>
</evidence>
<evidence type="ECO:0000256" key="7">
    <source>
        <dbReference type="ARBA" id="ARBA00051538"/>
    </source>
</evidence>
<keyword evidence="4 15" id="KW-0012">Acyltransferase</keyword>